<organism evidence="4">
    <name type="scientific">Paenibacillus sp. BIHB 4019</name>
    <dbReference type="NCBI Taxonomy" id="1870819"/>
    <lineage>
        <taxon>Bacteria</taxon>
        <taxon>Bacillati</taxon>
        <taxon>Bacillota</taxon>
        <taxon>Bacilli</taxon>
        <taxon>Bacillales</taxon>
        <taxon>Paenibacillaceae</taxon>
        <taxon>Paenibacillus</taxon>
    </lineage>
</organism>
<feature type="binding site" evidence="2">
    <location>
        <position position="74"/>
    </location>
    <ligand>
        <name>substrate</name>
    </ligand>
</feature>
<dbReference type="Pfam" id="PF00132">
    <property type="entry name" value="Hexapep"/>
    <property type="match status" value="2"/>
</dbReference>
<evidence type="ECO:0000256" key="1">
    <source>
        <dbReference type="PIRSR" id="PIRSR620019-1"/>
    </source>
</evidence>
<accession>A0A1B2DCC2</accession>
<dbReference type="InterPro" id="IPR041561">
    <property type="entry name" value="PglD_N"/>
</dbReference>
<name>A0A1B2DCC2_9BACL</name>
<proteinExistence type="predicted"/>
<dbReference type="CDD" id="cd03360">
    <property type="entry name" value="LbH_AT_putative"/>
    <property type="match status" value="1"/>
</dbReference>
<feature type="active site" description="Proton acceptor" evidence="1">
    <location>
        <position position="141"/>
    </location>
</feature>
<dbReference type="InterPro" id="IPR001451">
    <property type="entry name" value="Hexapep"/>
</dbReference>
<dbReference type="InterPro" id="IPR011004">
    <property type="entry name" value="Trimer_LpxA-like_sf"/>
</dbReference>
<sequence length="212" mass="22014">MNILERDKVVVVGGGGHAKVILDILHTIENIDVVGFTAQESNILSLYDIPYLGDDSVLPALLEQGVTSFIIAIGDNNLRRKLYYKMLELGFTPVNAISPSAIISTSAQIGKGVAIMPGVVVNSFSQINDNVIINTRAGIDHDCIIGAHAHVAPGATLAGSVSIGEGTFIGTGCSVIPEITIGNWTVVGAGSTVISALPSNVKVVGVPAKKFI</sequence>
<evidence type="ECO:0000259" key="3">
    <source>
        <dbReference type="Pfam" id="PF17836"/>
    </source>
</evidence>
<dbReference type="RefSeq" id="WP_099516771.1">
    <property type="nucleotide sequence ID" value="NZ_CP016808.1"/>
</dbReference>
<feature type="domain" description="PglD N-terminal" evidence="3">
    <location>
        <begin position="8"/>
        <end position="85"/>
    </location>
</feature>
<evidence type="ECO:0000256" key="2">
    <source>
        <dbReference type="PIRSR" id="PIRSR620019-2"/>
    </source>
</evidence>
<protein>
    <recommendedName>
        <fullName evidence="3">PglD N-terminal domain-containing protein</fullName>
    </recommendedName>
</protein>
<dbReference type="EMBL" id="CP016808">
    <property type="protein sequence ID" value="ANY65370.1"/>
    <property type="molecule type" value="Genomic_DNA"/>
</dbReference>
<dbReference type="InterPro" id="IPR050179">
    <property type="entry name" value="Trans_hexapeptide_repeat"/>
</dbReference>
<feature type="binding site" evidence="2">
    <location>
        <position position="150"/>
    </location>
    <ligand>
        <name>acetyl-CoA</name>
        <dbReference type="ChEBI" id="CHEBI:57288"/>
    </ligand>
</feature>
<feature type="site" description="Increases basicity of active site His" evidence="1">
    <location>
        <position position="142"/>
    </location>
</feature>
<dbReference type="AlphaFoldDB" id="A0A1B2DCC2"/>
<dbReference type="Gene3D" id="3.40.50.20">
    <property type="match status" value="1"/>
</dbReference>
<dbReference type="PANTHER" id="PTHR43300:SF7">
    <property type="entry name" value="UDP-N-ACETYLBACILLOSAMINE N-ACETYLTRANSFERASE"/>
    <property type="match status" value="1"/>
</dbReference>
<dbReference type="InterPro" id="IPR020019">
    <property type="entry name" value="AcTrfase_PglD-like"/>
</dbReference>
<reference evidence="4" key="1">
    <citation type="submission" date="2016-08" db="EMBL/GenBank/DDBJ databases">
        <title>Complete Genome Seqeunce of Paenibacillus sp. BIHB 4019 from tea rhizoplane.</title>
        <authorList>
            <person name="Thakur R."/>
            <person name="Swarnkar M.K."/>
            <person name="Gulati A."/>
        </authorList>
    </citation>
    <scope>NUCLEOTIDE SEQUENCE [LARGE SCALE GENOMIC DNA]</scope>
    <source>
        <strain evidence="4">BIHB4019</strain>
    </source>
</reference>
<dbReference type="Gene3D" id="2.160.10.10">
    <property type="entry name" value="Hexapeptide repeat proteins"/>
    <property type="match status" value="1"/>
</dbReference>
<dbReference type="NCBIfam" id="TIGR03570">
    <property type="entry name" value="NeuD_NnaD"/>
    <property type="match status" value="1"/>
</dbReference>
<dbReference type="PANTHER" id="PTHR43300">
    <property type="entry name" value="ACETYLTRANSFERASE"/>
    <property type="match status" value="1"/>
</dbReference>
<gene>
    <name evidence="4" type="ORF">BBD42_01955</name>
</gene>
<dbReference type="SUPFAM" id="SSF51161">
    <property type="entry name" value="Trimeric LpxA-like enzymes"/>
    <property type="match status" value="1"/>
</dbReference>
<evidence type="ECO:0000313" key="4">
    <source>
        <dbReference type="EMBL" id="ANY65370.1"/>
    </source>
</evidence>
<dbReference type="Pfam" id="PF17836">
    <property type="entry name" value="PglD_N"/>
    <property type="match status" value="1"/>
</dbReference>